<keyword evidence="8" id="KW-1185">Reference proteome</keyword>
<dbReference type="GO" id="GO:0016746">
    <property type="term" value="F:acyltransferase activity"/>
    <property type="evidence" value="ECO:0007669"/>
    <property type="project" value="UniProtKB-KW"/>
</dbReference>
<evidence type="ECO:0000256" key="1">
    <source>
        <dbReference type="ARBA" id="ARBA00007274"/>
    </source>
</evidence>
<evidence type="ECO:0000256" key="4">
    <source>
        <dbReference type="ARBA" id="ARBA00023315"/>
    </source>
</evidence>
<proteinExistence type="inferred from homology"/>
<dbReference type="Pfam" id="PF17836">
    <property type="entry name" value="PglD_N"/>
    <property type="match status" value="1"/>
</dbReference>
<evidence type="ECO:0000256" key="3">
    <source>
        <dbReference type="ARBA" id="ARBA00022737"/>
    </source>
</evidence>
<dbReference type="InterPro" id="IPR020019">
    <property type="entry name" value="AcTrfase_PglD-like"/>
</dbReference>
<evidence type="ECO:0000256" key="2">
    <source>
        <dbReference type="ARBA" id="ARBA00022679"/>
    </source>
</evidence>
<evidence type="ECO:0000313" key="7">
    <source>
        <dbReference type="EMBL" id="TKT94002.1"/>
    </source>
</evidence>
<dbReference type="EMBL" id="SZVO01000001">
    <property type="protein sequence ID" value="TKT94002.1"/>
    <property type="molecule type" value="Genomic_DNA"/>
</dbReference>
<reference evidence="7 8" key="1">
    <citation type="submission" date="2019-05" db="EMBL/GenBank/DDBJ databases">
        <title>Dyadobacter AR-3-8 sp. nov., isolated from arctic soil.</title>
        <authorList>
            <person name="Chaudhary D.K."/>
        </authorList>
    </citation>
    <scope>NUCLEOTIDE SEQUENCE [LARGE SCALE GENOMIC DNA]</scope>
    <source>
        <strain evidence="7 8">AR-3-8</strain>
    </source>
</reference>
<dbReference type="InterPro" id="IPR011004">
    <property type="entry name" value="Trimer_LpxA-like_sf"/>
</dbReference>
<sequence>MENPVLIFGAGALGMQALDIFRRNNVLVYGILDDNKELHGKEFGDVSVLGATDDEAFINIIGEKCETFVAVGERSVRKQLTEGLNERFKSMPVNAIHESAIISEMATVGHGNIFAARAIVGPTSKLGSHSLFLTGSVIETAVQIGDYVTVGAGAIINDRVKVADGVFIGSGAIIVAGVEIGKNARIGAGSVIVENVPANATFFGNPAKKI</sequence>
<dbReference type="NCBIfam" id="TIGR03570">
    <property type="entry name" value="NeuD_NnaD"/>
    <property type="match status" value="1"/>
</dbReference>
<keyword evidence="4" id="KW-0012">Acyltransferase</keyword>
<evidence type="ECO:0000313" key="8">
    <source>
        <dbReference type="Proteomes" id="UP000304900"/>
    </source>
</evidence>
<dbReference type="PROSITE" id="PS00101">
    <property type="entry name" value="HEXAPEP_TRANSFERASES"/>
    <property type="match status" value="1"/>
</dbReference>
<dbReference type="PANTHER" id="PTHR43300:SF7">
    <property type="entry name" value="UDP-N-ACETYLBACILLOSAMINE N-ACETYLTRANSFERASE"/>
    <property type="match status" value="1"/>
</dbReference>
<dbReference type="InterPro" id="IPR018357">
    <property type="entry name" value="Hexapep_transf_CS"/>
</dbReference>
<evidence type="ECO:0000259" key="6">
    <source>
        <dbReference type="Pfam" id="PF17836"/>
    </source>
</evidence>
<dbReference type="InterPro" id="IPR001451">
    <property type="entry name" value="Hexapep"/>
</dbReference>
<dbReference type="Pfam" id="PF00132">
    <property type="entry name" value="Hexapep"/>
    <property type="match status" value="1"/>
</dbReference>
<name>A0A4U6D916_9BACT</name>
<organism evidence="7 8">
    <name type="scientific">Dyadobacter frigoris</name>
    <dbReference type="NCBI Taxonomy" id="2576211"/>
    <lineage>
        <taxon>Bacteria</taxon>
        <taxon>Pseudomonadati</taxon>
        <taxon>Bacteroidota</taxon>
        <taxon>Cytophagia</taxon>
        <taxon>Cytophagales</taxon>
        <taxon>Spirosomataceae</taxon>
        <taxon>Dyadobacter</taxon>
    </lineage>
</organism>
<dbReference type="InterPro" id="IPR041561">
    <property type="entry name" value="PglD_N"/>
</dbReference>
<accession>A0A4U6D916</accession>
<feature type="binding site" evidence="5">
    <location>
        <position position="72"/>
    </location>
    <ligand>
        <name>substrate</name>
    </ligand>
</feature>
<dbReference type="Gene3D" id="3.40.50.20">
    <property type="match status" value="1"/>
</dbReference>
<dbReference type="PANTHER" id="PTHR43300">
    <property type="entry name" value="ACETYLTRANSFERASE"/>
    <property type="match status" value="1"/>
</dbReference>
<dbReference type="CDD" id="cd03360">
    <property type="entry name" value="LbH_AT_putative"/>
    <property type="match status" value="1"/>
</dbReference>
<dbReference type="OrthoDB" id="9794407at2"/>
<evidence type="ECO:0000256" key="5">
    <source>
        <dbReference type="PIRSR" id="PIRSR620019-2"/>
    </source>
</evidence>
<keyword evidence="2 7" id="KW-0808">Transferase</keyword>
<comment type="similarity">
    <text evidence="1">Belongs to the transferase hexapeptide repeat family.</text>
</comment>
<dbReference type="InterPro" id="IPR050179">
    <property type="entry name" value="Trans_hexapeptide_repeat"/>
</dbReference>
<dbReference type="Gene3D" id="2.160.10.10">
    <property type="entry name" value="Hexapeptide repeat proteins"/>
    <property type="match status" value="1"/>
</dbReference>
<dbReference type="RefSeq" id="WP_137338291.1">
    <property type="nucleotide sequence ID" value="NZ_SZVO01000001.1"/>
</dbReference>
<gene>
    <name evidence="7" type="ORF">FDK13_01985</name>
</gene>
<keyword evidence="3" id="KW-0677">Repeat</keyword>
<feature type="domain" description="PglD N-terminal" evidence="6">
    <location>
        <begin position="5"/>
        <end position="82"/>
    </location>
</feature>
<protein>
    <submittedName>
        <fullName evidence="7">Acetyltransferase</fullName>
    </submittedName>
</protein>
<dbReference type="SUPFAM" id="SSF51161">
    <property type="entry name" value="Trimeric LpxA-like enzymes"/>
    <property type="match status" value="1"/>
</dbReference>
<dbReference type="AlphaFoldDB" id="A0A4U6D916"/>
<dbReference type="Proteomes" id="UP000304900">
    <property type="component" value="Unassembled WGS sequence"/>
</dbReference>
<comment type="caution">
    <text evidence="7">The sequence shown here is derived from an EMBL/GenBank/DDBJ whole genome shotgun (WGS) entry which is preliminary data.</text>
</comment>